<evidence type="ECO:0000256" key="1">
    <source>
        <dbReference type="ARBA" id="ARBA00004651"/>
    </source>
</evidence>
<feature type="transmembrane region" description="Helical" evidence="12">
    <location>
        <begin position="289"/>
        <end position="308"/>
    </location>
</feature>
<reference evidence="17" key="1">
    <citation type="journal article" date="2019" name="Int. J. Syst. Evol. Microbiol.">
        <title>The Global Catalogue of Microorganisms (GCM) 10K type strain sequencing project: providing services to taxonomists for standard genome sequencing and annotation.</title>
        <authorList>
            <consortium name="The Broad Institute Genomics Platform"/>
            <consortium name="The Broad Institute Genome Sequencing Center for Infectious Disease"/>
            <person name="Wu L."/>
            <person name="Ma J."/>
        </authorList>
    </citation>
    <scope>NUCLEOTIDE SEQUENCE [LARGE SCALE GENOMIC DNA]</scope>
    <source>
        <strain evidence="17">JCM 8736</strain>
    </source>
</reference>
<feature type="transmembrane region" description="Helical" evidence="12">
    <location>
        <begin position="373"/>
        <end position="393"/>
    </location>
</feature>
<dbReference type="InterPro" id="IPR001996">
    <property type="entry name" value="PTS_IIB_1"/>
</dbReference>
<sequence>MAKNYNKLAKEIIEHVGGEHNVEQLQHCVTRLRFYLKDESKADTEYLKNLAGIVTVIEASGQYQVVIGNEVGEVYEAILNISNIDGEHTVSGEHKQGKRKLLDKFIDLISSIFQPFIVLLSATGMIKGIVALLGVFGLDETNSGFYAVLNAVGDGFFQFLPVVIALTAAKKFRMNIYSALAIAFALVYPSLSDITAGQPLYTLFAGTHFSADVFTTFLGIPVLLPPGGYYSTVIPVILAIWFGAKVERGFKKIIPTVIHSFLTPFFTVLVTATMAILFIGPIATWSADLIGLVFMGIYKLSPVIFGALVGGLWQLLVMFGLHWGLAPIGILQISEQGFTPILSNSGSASFGVLGVLLALIIKNKTKKVRDIGIPATIASIFGVTEPGIYGLLLPMKKPFVVALISSAIGGAYTGFFDVVVYRIGGFGIFTLTNYITDDGQLTMNFWHRVISFILVTLIAFVIQMFMKTPQLDTSIEKSEEKNKKQLAGNSELEKTRKQEIIASPLDGKLKNLSEIEDKTFASGAMGKGIVIVPDEDMICAPANATVSMIAKTGHAISLTTGLGTEILIHIGLNTVELKGKGFEKLVRKGDKVLAGQPLIHFDLAKIKQMGYSLDIPVVVTNANDATEIVFSDESHVEHGDYLFTAMK</sequence>
<evidence type="ECO:0000256" key="12">
    <source>
        <dbReference type="SAM" id="Phobius"/>
    </source>
</evidence>
<dbReference type="InterPro" id="IPR036878">
    <property type="entry name" value="Glu_permease_IIB"/>
</dbReference>
<accession>A0ABP6KMN7</accession>
<evidence type="ECO:0000256" key="11">
    <source>
        <dbReference type="PROSITE-ProRule" id="PRU00421"/>
    </source>
</evidence>
<keyword evidence="17" id="KW-1185">Reference proteome</keyword>
<evidence type="ECO:0000256" key="10">
    <source>
        <dbReference type="ARBA" id="ARBA00023136"/>
    </source>
</evidence>
<dbReference type="Pfam" id="PF00367">
    <property type="entry name" value="PTS_EIIB"/>
    <property type="match status" value="1"/>
</dbReference>
<dbReference type="Proteomes" id="UP001501577">
    <property type="component" value="Unassembled WGS sequence"/>
</dbReference>
<feature type="transmembrane region" description="Helical" evidence="12">
    <location>
        <begin position="256"/>
        <end position="283"/>
    </location>
</feature>
<evidence type="ECO:0000256" key="4">
    <source>
        <dbReference type="ARBA" id="ARBA00022597"/>
    </source>
</evidence>
<keyword evidence="10 12" id="KW-0472">Membrane</keyword>
<evidence type="ECO:0000313" key="17">
    <source>
        <dbReference type="Proteomes" id="UP001501577"/>
    </source>
</evidence>
<dbReference type="Pfam" id="PF00358">
    <property type="entry name" value="PTS_EIIA_1"/>
    <property type="match status" value="1"/>
</dbReference>
<dbReference type="NCBIfam" id="TIGR01995">
    <property type="entry name" value="PTS-II-ABC-beta"/>
    <property type="match status" value="1"/>
</dbReference>
<feature type="transmembrane region" description="Helical" evidence="12">
    <location>
        <begin position="315"/>
        <end position="334"/>
    </location>
</feature>
<gene>
    <name evidence="16" type="ORF">GCM10019998_08110</name>
</gene>
<dbReference type="PROSITE" id="PS51098">
    <property type="entry name" value="PTS_EIIB_TYPE_1"/>
    <property type="match status" value="1"/>
</dbReference>
<comment type="subcellular location">
    <subcellularLocation>
        <location evidence="1">Cell membrane</location>
        <topology evidence="1">Multi-pass membrane protein</topology>
    </subcellularLocation>
</comment>
<dbReference type="Gene3D" id="3.30.1360.60">
    <property type="entry name" value="Glucose permease domain IIB"/>
    <property type="match status" value="1"/>
</dbReference>
<dbReference type="NCBIfam" id="TIGR00830">
    <property type="entry name" value="PTBA"/>
    <property type="match status" value="1"/>
</dbReference>
<evidence type="ECO:0000259" key="14">
    <source>
        <dbReference type="PROSITE" id="PS51098"/>
    </source>
</evidence>
<keyword evidence="8" id="KW-0418">Kinase</keyword>
<keyword evidence="9 12" id="KW-1133">Transmembrane helix</keyword>
<feature type="active site" description="Phosphocysteine intermediate; for EIIB activity" evidence="11">
    <location>
        <position position="28"/>
    </location>
</feature>
<dbReference type="InterPro" id="IPR018113">
    <property type="entry name" value="PTrfase_EIIB_Cys"/>
</dbReference>
<keyword evidence="3" id="KW-1003">Cell membrane</keyword>
<dbReference type="SUPFAM" id="SSF51261">
    <property type="entry name" value="Duplicated hybrid motif"/>
    <property type="match status" value="1"/>
</dbReference>
<evidence type="ECO:0000256" key="9">
    <source>
        <dbReference type="ARBA" id="ARBA00022989"/>
    </source>
</evidence>
<dbReference type="EMBL" id="BAAAXQ010000025">
    <property type="protein sequence ID" value="GAA3014411.1"/>
    <property type="molecule type" value="Genomic_DNA"/>
</dbReference>
<feature type="domain" description="PTS EIIA type-1" evidence="13">
    <location>
        <begin position="517"/>
        <end position="621"/>
    </location>
</feature>
<feature type="transmembrane region" description="Helical" evidence="12">
    <location>
        <begin position="227"/>
        <end position="244"/>
    </location>
</feature>
<evidence type="ECO:0000256" key="7">
    <source>
        <dbReference type="ARBA" id="ARBA00022692"/>
    </source>
</evidence>
<evidence type="ECO:0000256" key="6">
    <source>
        <dbReference type="ARBA" id="ARBA00022683"/>
    </source>
</evidence>
<feature type="transmembrane region" description="Helical" evidence="12">
    <location>
        <begin position="174"/>
        <end position="191"/>
    </location>
</feature>
<feature type="domain" description="PTS EIIB type-1" evidence="14">
    <location>
        <begin position="6"/>
        <end position="88"/>
    </location>
</feature>
<feature type="domain" description="PTS EIIC type-1" evidence="15">
    <location>
        <begin position="107"/>
        <end position="478"/>
    </location>
</feature>
<keyword evidence="6" id="KW-0598">Phosphotransferase system</keyword>
<name>A0ABP6KMN7_9ENTE</name>
<dbReference type="Pfam" id="PF02378">
    <property type="entry name" value="PTS_EIIC"/>
    <property type="match status" value="1"/>
</dbReference>
<feature type="transmembrane region" description="Helical" evidence="12">
    <location>
        <begin position="399"/>
        <end position="424"/>
    </location>
</feature>
<feature type="transmembrane region" description="Helical" evidence="12">
    <location>
        <begin position="144"/>
        <end position="167"/>
    </location>
</feature>
<evidence type="ECO:0000256" key="8">
    <source>
        <dbReference type="ARBA" id="ARBA00022777"/>
    </source>
</evidence>
<proteinExistence type="predicted"/>
<dbReference type="InterPro" id="IPR003352">
    <property type="entry name" value="PTS_EIIC"/>
</dbReference>
<dbReference type="CDD" id="cd00212">
    <property type="entry name" value="PTS_IIB_glc"/>
    <property type="match status" value="1"/>
</dbReference>
<keyword evidence="2" id="KW-0813">Transport</keyword>
<dbReference type="InterPro" id="IPR011297">
    <property type="entry name" value="PTS_IIABC_b_glu"/>
</dbReference>
<dbReference type="PROSITE" id="PS00371">
    <property type="entry name" value="PTS_EIIA_TYPE_1_HIS"/>
    <property type="match status" value="1"/>
</dbReference>
<dbReference type="RefSeq" id="WP_068708696.1">
    <property type="nucleotide sequence ID" value="NZ_BAAAXQ010000025.1"/>
</dbReference>
<feature type="transmembrane region" description="Helical" evidence="12">
    <location>
        <begin position="340"/>
        <end position="361"/>
    </location>
</feature>
<dbReference type="PROSITE" id="PS51103">
    <property type="entry name" value="PTS_EIIC_TYPE_1"/>
    <property type="match status" value="1"/>
</dbReference>
<organism evidence="16 17">
    <name type="scientific">Tetragenococcus solitarius</name>
    <dbReference type="NCBI Taxonomy" id="71453"/>
    <lineage>
        <taxon>Bacteria</taxon>
        <taxon>Bacillati</taxon>
        <taxon>Bacillota</taxon>
        <taxon>Bacilli</taxon>
        <taxon>Lactobacillales</taxon>
        <taxon>Enterococcaceae</taxon>
        <taxon>Tetragenococcus</taxon>
    </lineage>
</organism>
<feature type="transmembrane region" description="Helical" evidence="12">
    <location>
        <begin position="445"/>
        <end position="466"/>
    </location>
</feature>
<feature type="transmembrane region" description="Helical" evidence="12">
    <location>
        <begin position="105"/>
        <end position="138"/>
    </location>
</feature>
<evidence type="ECO:0000256" key="2">
    <source>
        <dbReference type="ARBA" id="ARBA00022448"/>
    </source>
</evidence>
<keyword evidence="4" id="KW-0762">Sugar transport</keyword>
<dbReference type="SUPFAM" id="SSF55604">
    <property type="entry name" value="Glucose permease domain IIB"/>
    <property type="match status" value="1"/>
</dbReference>
<dbReference type="PANTHER" id="PTHR30175">
    <property type="entry name" value="PHOSPHOTRANSFERASE SYSTEM TRANSPORT PROTEIN"/>
    <property type="match status" value="1"/>
</dbReference>
<dbReference type="InterPro" id="IPR050558">
    <property type="entry name" value="PTS_Sugar-Specific_Components"/>
</dbReference>
<keyword evidence="5" id="KW-0808">Transferase</keyword>
<dbReference type="PANTHER" id="PTHR30175:SF1">
    <property type="entry name" value="PTS SYSTEM ARBUTIN-, CELLOBIOSE-, AND SALICIN-SPECIFIC EIIBC COMPONENT-RELATED"/>
    <property type="match status" value="1"/>
</dbReference>
<dbReference type="InterPro" id="IPR001127">
    <property type="entry name" value="PTS_EIIA_1_perm"/>
</dbReference>
<dbReference type="InterPro" id="IPR011055">
    <property type="entry name" value="Dup_hybrid_motif"/>
</dbReference>
<evidence type="ECO:0000313" key="16">
    <source>
        <dbReference type="EMBL" id="GAA3014411.1"/>
    </source>
</evidence>
<dbReference type="InterPro" id="IPR013013">
    <property type="entry name" value="PTS_EIIC_1"/>
</dbReference>
<dbReference type="PROSITE" id="PS51093">
    <property type="entry name" value="PTS_EIIA_TYPE_1"/>
    <property type="match status" value="1"/>
</dbReference>
<keyword evidence="7 12" id="KW-0812">Transmembrane</keyword>
<evidence type="ECO:0000259" key="15">
    <source>
        <dbReference type="PROSITE" id="PS51103"/>
    </source>
</evidence>
<comment type="caution">
    <text evidence="16">The sequence shown here is derived from an EMBL/GenBank/DDBJ whole genome shotgun (WGS) entry which is preliminary data.</text>
</comment>
<dbReference type="PROSITE" id="PS01035">
    <property type="entry name" value="PTS_EIIB_TYPE_1_CYS"/>
    <property type="match status" value="1"/>
</dbReference>
<evidence type="ECO:0000259" key="13">
    <source>
        <dbReference type="PROSITE" id="PS51093"/>
    </source>
</evidence>
<evidence type="ECO:0000256" key="3">
    <source>
        <dbReference type="ARBA" id="ARBA00022475"/>
    </source>
</evidence>
<protein>
    <submittedName>
        <fullName evidence="16">Beta-glucoside-specific PTS transporter subunit IIABC</fullName>
    </submittedName>
</protein>
<evidence type="ECO:0000256" key="5">
    <source>
        <dbReference type="ARBA" id="ARBA00022679"/>
    </source>
</evidence>
<dbReference type="Gene3D" id="2.70.70.10">
    <property type="entry name" value="Glucose Permease (Domain IIA)"/>
    <property type="match status" value="1"/>
</dbReference>